<dbReference type="AlphaFoldDB" id="A0A9P6NAJ5"/>
<sequence length="71" mass="7933">MGRCRILTWVRPRDVLVISLDRSQFVTAGSLGGYLWEVPAAEGTSQRYSTWPALRDISTSAKNRHPGELSD</sequence>
<evidence type="ECO:0000313" key="1">
    <source>
        <dbReference type="EMBL" id="KAG0143010.1"/>
    </source>
</evidence>
<dbReference type="EMBL" id="MU167331">
    <property type="protein sequence ID" value="KAG0143010.1"/>
    <property type="molecule type" value="Genomic_DNA"/>
</dbReference>
<reference evidence="1" key="1">
    <citation type="submission" date="2013-11" db="EMBL/GenBank/DDBJ databases">
        <title>Genome sequence of the fusiform rust pathogen reveals effectors for host alternation and coevolution with pine.</title>
        <authorList>
            <consortium name="DOE Joint Genome Institute"/>
            <person name="Smith K."/>
            <person name="Pendleton A."/>
            <person name="Kubisiak T."/>
            <person name="Anderson C."/>
            <person name="Salamov A."/>
            <person name="Aerts A."/>
            <person name="Riley R."/>
            <person name="Clum A."/>
            <person name="Lindquist E."/>
            <person name="Ence D."/>
            <person name="Campbell M."/>
            <person name="Kronenberg Z."/>
            <person name="Feau N."/>
            <person name="Dhillon B."/>
            <person name="Hamelin R."/>
            <person name="Burleigh J."/>
            <person name="Smith J."/>
            <person name="Yandell M."/>
            <person name="Nelson C."/>
            <person name="Grigoriev I."/>
            <person name="Davis J."/>
        </authorList>
    </citation>
    <scope>NUCLEOTIDE SEQUENCE</scope>
    <source>
        <strain evidence="1">G11</strain>
    </source>
</reference>
<evidence type="ECO:0000313" key="2">
    <source>
        <dbReference type="Proteomes" id="UP000886653"/>
    </source>
</evidence>
<name>A0A9P6NAJ5_9BASI</name>
<accession>A0A9P6NAJ5</accession>
<gene>
    <name evidence="1" type="ORF">CROQUDRAFT_96856</name>
</gene>
<comment type="caution">
    <text evidence="1">The sequence shown here is derived from an EMBL/GenBank/DDBJ whole genome shotgun (WGS) entry which is preliminary data.</text>
</comment>
<proteinExistence type="predicted"/>
<protein>
    <submittedName>
        <fullName evidence="1">Uncharacterized protein</fullName>
    </submittedName>
</protein>
<dbReference type="Proteomes" id="UP000886653">
    <property type="component" value="Unassembled WGS sequence"/>
</dbReference>
<keyword evidence="2" id="KW-1185">Reference proteome</keyword>
<organism evidence="1 2">
    <name type="scientific">Cronartium quercuum f. sp. fusiforme G11</name>
    <dbReference type="NCBI Taxonomy" id="708437"/>
    <lineage>
        <taxon>Eukaryota</taxon>
        <taxon>Fungi</taxon>
        <taxon>Dikarya</taxon>
        <taxon>Basidiomycota</taxon>
        <taxon>Pucciniomycotina</taxon>
        <taxon>Pucciniomycetes</taxon>
        <taxon>Pucciniales</taxon>
        <taxon>Coleosporiaceae</taxon>
        <taxon>Cronartium</taxon>
    </lineage>
</organism>